<dbReference type="AlphaFoldDB" id="A0A382JR23"/>
<name>A0A382JR23_9ZZZZ</name>
<protein>
    <submittedName>
        <fullName evidence="1">Uncharacterized protein</fullName>
    </submittedName>
</protein>
<organism evidence="1">
    <name type="scientific">marine metagenome</name>
    <dbReference type="NCBI Taxonomy" id="408172"/>
    <lineage>
        <taxon>unclassified sequences</taxon>
        <taxon>metagenomes</taxon>
        <taxon>ecological metagenomes</taxon>
    </lineage>
</organism>
<feature type="non-terminal residue" evidence="1">
    <location>
        <position position="1"/>
    </location>
</feature>
<accession>A0A382JR23</accession>
<proteinExistence type="predicted"/>
<sequence>NSLSGPEARGLEWLSEQLANERSSWTLHENGLISSVHGGGAEAVVIVLDVHTTVRRWPRDRDKHIHAYVFPMWYEDCLGAGGDLGLIRTQFVCVRSPGSPTATDACVSMVMSVDNGGVSEVKTIREAITKQQQTDKALMDSALLSAKELFLKTEFHPELREAWSIDYQGARLAYNAGYYEVARSVLRDSSGTLQKANLRRTERLYWLTKINELGRETAKHPGMPDEIYRRVLELCKDEDWGGCETHLTEAHQALRDWNANQKRQAMLKQTASKKLREALKLKAKYPAHLGLGQLCEEAAGMAEAGDWASSLESLEQVAKLRSRLEWDEVVEEAWLLAQTSSW</sequence>
<dbReference type="EMBL" id="UINC01076113">
    <property type="protein sequence ID" value="SVC14964.1"/>
    <property type="molecule type" value="Genomic_DNA"/>
</dbReference>
<gene>
    <name evidence="1" type="ORF">METZ01_LOCUS267818</name>
</gene>
<reference evidence="1" key="1">
    <citation type="submission" date="2018-05" db="EMBL/GenBank/DDBJ databases">
        <authorList>
            <person name="Lanie J.A."/>
            <person name="Ng W.-L."/>
            <person name="Kazmierczak K.M."/>
            <person name="Andrzejewski T.M."/>
            <person name="Davidsen T.M."/>
            <person name="Wayne K.J."/>
            <person name="Tettelin H."/>
            <person name="Glass J.I."/>
            <person name="Rusch D."/>
            <person name="Podicherti R."/>
            <person name="Tsui H.-C.T."/>
            <person name="Winkler M.E."/>
        </authorList>
    </citation>
    <scope>NUCLEOTIDE SEQUENCE</scope>
</reference>
<evidence type="ECO:0000313" key="1">
    <source>
        <dbReference type="EMBL" id="SVC14964.1"/>
    </source>
</evidence>